<dbReference type="InterPro" id="IPR036366">
    <property type="entry name" value="PGBDSf"/>
</dbReference>
<dbReference type="Proteomes" id="UP000254771">
    <property type="component" value="Unassembled WGS sequence"/>
</dbReference>
<name>A0A370DFK6_9GAMM</name>
<dbReference type="Gene3D" id="1.10.101.10">
    <property type="entry name" value="PGBD-like superfamily/PGBD"/>
    <property type="match status" value="1"/>
</dbReference>
<feature type="chain" id="PRO_5016752982" description="Peptidoglycan binding-like domain-containing protein" evidence="1">
    <location>
        <begin position="23"/>
        <end position="203"/>
    </location>
</feature>
<organism evidence="3 4">
    <name type="scientific">endosymbiont of Escarpia spicata</name>
    <dbReference type="NCBI Taxonomy" id="2200908"/>
    <lineage>
        <taxon>Bacteria</taxon>
        <taxon>Pseudomonadati</taxon>
        <taxon>Pseudomonadota</taxon>
        <taxon>Gammaproteobacteria</taxon>
        <taxon>sulfur-oxidizing symbionts</taxon>
    </lineage>
</organism>
<proteinExistence type="predicted"/>
<comment type="caution">
    <text evidence="3">The sequence shown here is derived from an EMBL/GenBank/DDBJ whole genome shotgun (WGS) entry which is preliminary data.</text>
</comment>
<evidence type="ECO:0000313" key="4">
    <source>
        <dbReference type="Proteomes" id="UP000254771"/>
    </source>
</evidence>
<dbReference type="EMBL" id="QFXE01000020">
    <property type="protein sequence ID" value="RDH83330.1"/>
    <property type="molecule type" value="Genomic_DNA"/>
</dbReference>
<keyword evidence="1" id="KW-0732">Signal</keyword>
<dbReference type="SUPFAM" id="SSF47090">
    <property type="entry name" value="PGBD-like"/>
    <property type="match status" value="1"/>
</dbReference>
<dbReference type="Pfam" id="PF01471">
    <property type="entry name" value="PG_binding_1"/>
    <property type="match status" value="1"/>
</dbReference>
<reference evidence="3 4" key="1">
    <citation type="journal article" date="2018" name="ISME J.">
        <title>Endosymbiont genomes yield clues of tubeworm success.</title>
        <authorList>
            <person name="Li Y."/>
            <person name="Liles M.R."/>
            <person name="Halanych K.M."/>
        </authorList>
    </citation>
    <scope>NUCLEOTIDE SEQUENCE [LARGE SCALE GENOMIC DNA]</scope>
    <source>
        <strain evidence="3">A1462</strain>
    </source>
</reference>
<protein>
    <recommendedName>
        <fullName evidence="2">Peptidoglycan binding-like domain-containing protein</fullName>
    </recommendedName>
</protein>
<sequence length="203" mass="22620">MLNKWIATGVLVMGMIQSQAWAADSDGKFSVRSMGLATCSQYVEEKAKAEGKYAAFLGWMEGYLTATSQYAKDTYDVVPWGNAVYLGTMLAVHCKANPEQRFYVAVASLARAMQSNRIVSLSPVVEAKNGEHKTYLYKEVLERLQTWLKENKYYDGAIDGAYGNKMRDAIVKFQKTVGLDETGVPDQLLLHRALLQSKAEKAK</sequence>
<gene>
    <name evidence="3" type="ORF">DIZ78_15150</name>
</gene>
<dbReference type="InterPro" id="IPR036365">
    <property type="entry name" value="PGBD-like_sf"/>
</dbReference>
<feature type="domain" description="Peptidoglycan binding-like" evidence="2">
    <location>
        <begin position="142"/>
        <end position="188"/>
    </location>
</feature>
<keyword evidence="4" id="KW-1185">Reference proteome</keyword>
<accession>A0A370DFK6</accession>
<dbReference type="InterPro" id="IPR002477">
    <property type="entry name" value="Peptidoglycan-bd-like"/>
</dbReference>
<evidence type="ECO:0000259" key="2">
    <source>
        <dbReference type="Pfam" id="PF01471"/>
    </source>
</evidence>
<feature type="signal peptide" evidence="1">
    <location>
        <begin position="1"/>
        <end position="22"/>
    </location>
</feature>
<evidence type="ECO:0000256" key="1">
    <source>
        <dbReference type="SAM" id="SignalP"/>
    </source>
</evidence>
<dbReference type="AlphaFoldDB" id="A0A370DFK6"/>
<evidence type="ECO:0000313" key="3">
    <source>
        <dbReference type="EMBL" id="RDH83330.1"/>
    </source>
</evidence>